<dbReference type="Proteomes" id="UP000809829">
    <property type="component" value="Unassembled WGS sequence"/>
</dbReference>
<sequence length="351" mass="39472">MLTILEWLTSISVSILLGWSILLYIPENKKPPLRVPEKLLIVFALFIPLFAFGNVWSVAVALSGQQQVTKTLFLVVTETRVGQAWFVLTFLAMLLALSLYLQSYKHIQMTFTIGLLLALSYSSHAASQNVWIGLGAHLIHFLTVATWAGIVFHVGWFAKPNKQWKAFLSWFTPIAIACVVLSFSTGLLIMWLIVGLDQYVNSWSTPYGHALLLKHLTIAPLLLFAIINGLLSRKVQHNHHFSPIHWIRGESIILLLVFLWTAIMTTQSPPLNIEHIATHSMIFPLIYGQSVSLPLQIEVTVMGVLFLAIALLFASYLVIGVYKKMNVWMSVLCSFLLIFALYISVLTSIRI</sequence>
<dbReference type="InterPro" id="IPR008457">
    <property type="entry name" value="Cu-R_CopD_dom"/>
</dbReference>
<feature type="transmembrane region" description="Helical" evidence="6">
    <location>
        <begin position="82"/>
        <end position="101"/>
    </location>
</feature>
<feature type="transmembrane region" description="Helical" evidence="6">
    <location>
        <begin position="138"/>
        <end position="158"/>
    </location>
</feature>
<feature type="transmembrane region" description="Helical" evidence="6">
    <location>
        <begin position="302"/>
        <end position="322"/>
    </location>
</feature>
<evidence type="ECO:0000256" key="5">
    <source>
        <dbReference type="ARBA" id="ARBA00023136"/>
    </source>
</evidence>
<accession>A0ABS2QWI4</accession>
<evidence type="ECO:0000256" key="6">
    <source>
        <dbReference type="SAM" id="Phobius"/>
    </source>
</evidence>
<protein>
    <submittedName>
        <fullName evidence="8">Copper resistance protein D</fullName>
    </submittedName>
</protein>
<evidence type="ECO:0000256" key="1">
    <source>
        <dbReference type="ARBA" id="ARBA00004651"/>
    </source>
</evidence>
<evidence type="ECO:0000259" key="7">
    <source>
        <dbReference type="Pfam" id="PF05425"/>
    </source>
</evidence>
<feature type="domain" description="Copper resistance protein D" evidence="7">
    <location>
        <begin position="166"/>
        <end position="263"/>
    </location>
</feature>
<gene>
    <name evidence="8" type="ORF">JOC83_002688</name>
</gene>
<evidence type="ECO:0000256" key="3">
    <source>
        <dbReference type="ARBA" id="ARBA00022692"/>
    </source>
</evidence>
<dbReference type="RefSeq" id="WP_205187808.1">
    <property type="nucleotide sequence ID" value="NZ_JAFBFC010000004.1"/>
</dbReference>
<dbReference type="InterPro" id="IPR032694">
    <property type="entry name" value="CopC/D"/>
</dbReference>
<feature type="transmembrane region" description="Helical" evidence="6">
    <location>
        <begin position="6"/>
        <end position="27"/>
    </location>
</feature>
<dbReference type="EMBL" id="JAFBFC010000004">
    <property type="protein sequence ID" value="MBM7703839.1"/>
    <property type="molecule type" value="Genomic_DNA"/>
</dbReference>
<feature type="transmembrane region" description="Helical" evidence="6">
    <location>
        <begin position="39"/>
        <end position="62"/>
    </location>
</feature>
<feature type="transmembrane region" description="Helical" evidence="6">
    <location>
        <begin position="213"/>
        <end position="231"/>
    </location>
</feature>
<dbReference type="PANTHER" id="PTHR34820">
    <property type="entry name" value="INNER MEMBRANE PROTEIN YEBZ"/>
    <property type="match status" value="1"/>
</dbReference>
<keyword evidence="5 6" id="KW-0472">Membrane</keyword>
<name>A0ABS2QWI4_9BACI</name>
<feature type="transmembrane region" description="Helical" evidence="6">
    <location>
        <begin position="170"/>
        <end position="193"/>
    </location>
</feature>
<comment type="caution">
    <text evidence="8">The sequence shown here is derived from an EMBL/GenBank/DDBJ whole genome shotgun (WGS) entry which is preliminary data.</text>
</comment>
<evidence type="ECO:0000313" key="8">
    <source>
        <dbReference type="EMBL" id="MBM7703839.1"/>
    </source>
</evidence>
<feature type="transmembrane region" description="Helical" evidence="6">
    <location>
        <begin position="328"/>
        <end position="349"/>
    </location>
</feature>
<keyword evidence="4 6" id="KW-1133">Transmembrane helix</keyword>
<organism evidence="8 9">
    <name type="scientific">Priestia iocasae</name>
    <dbReference type="NCBI Taxonomy" id="2291674"/>
    <lineage>
        <taxon>Bacteria</taxon>
        <taxon>Bacillati</taxon>
        <taxon>Bacillota</taxon>
        <taxon>Bacilli</taxon>
        <taxon>Bacillales</taxon>
        <taxon>Bacillaceae</taxon>
        <taxon>Priestia</taxon>
    </lineage>
</organism>
<reference evidence="8 9" key="1">
    <citation type="submission" date="2021-01" db="EMBL/GenBank/DDBJ databases">
        <title>Genomic Encyclopedia of Type Strains, Phase IV (KMG-IV): sequencing the most valuable type-strain genomes for metagenomic binning, comparative biology and taxonomic classification.</title>
        <authorList>
            <person name="Goeker M."/>
        </authorList>
    </citation>
    <scope>NUCLEOTIDE SEQUENCE [LARGE SCALE GENOMIC DNA]</scope>
    <source>
        <strain evidence="8 9">DSM 104297</strain>
    </source>
</reference>
<keyword evidence="3 6" id="KW-0812">Transmembrane</keyword>
<evidence type="ECO:0000256" key="4">
    <source>
        <dbReference type="ARBA" id="ARBA00022989"/>
    </source>
</evidence>
<proteinExistence type="predicted"/>
<evidence type="ECO:0000256" key="2">
    <source>
        <dbReference type="ARBA" id="ARBA00022475"/>
    </source>
</evidence>
<comment type="subcellular location">
    <subcellularLocation>
        <location evidence="1">Cell membrane</location>
        <topology evidence="1">Multi-pass membrane protein</topology>
    </subcellularLocation>
</comment>
<keyword evidence="9" id="KW-1185">Reference proteome</keyword>
<feature type="transmembrane region" description="Helical" evidence="6">
    <location>
        <begin position="252"/>
        <end position="270"/>
    </location>
</feature>
<feature type="transmembrane region" description="Helical" evidence="6">
    <location>
        <begin position="113"/>
        <end position="132"/>
    </location>
</feature>
<dbReference type="Pfam" id="PF05425">
    <property type="entry name" value="CopD"/>
    <property type="match status" value="1"/>
</dbReference>
<evidence type="ECO:0000313" key="9">
    <source>
        <dbReference type="Proteomes" id="UP000809829"/>
    </source>
</evidence>
<keyword evidence="2" id="KW-1003">Cell membrane</keyword>
<dbReference type="PANTHER" id="PTHR34820:SF4">
    <property type="entry name" value="INNER MEMBRANE PROTEIN YEBZ"/>
    <property type="match status" value="1"/>
</dbReference>